<dbReference type="InterPro" id="IPR000182">
    <property type="entry name" value="GNAT_dom"/>
</dbReference>
<dbReference type="EMBL" id="FNED01000013">
    <property type="protein sequence ID" value="SDJ18886.1"/>
    <property type="molecule type" value="Genomic_DNA"/>
</dbReference>
<dbReference type="PANTHER" id="PTHR42791">
    <property type="entry name" value="GNAT FAMILY ACETYLTRANSFERASE"/>
    <property type="match status" value="1"/>
</dbReference>
<dbReference type="Proteomes" id="UP000182836">
    <property type="component" value="Unassembled WGS sequence"/>
</dbReference>
<proteinExistence type="predicted"/>
<dbReference type="PROSITE" id="PS51186">
    <property type="entry name" value="GNAT"/>
    <property type="match status" value="1"/>
</dbReference>
<evidence type="ECO:0000259" key="1">
    <source>
        <dbReference type="PROSITE" id="PS51186"/>
    </source>
</evidence>
<dbReference type="AlphaFoldDB" id="A0A1G8RPK6"/>
<gene>
    <name evidence="2" type="ORF">SAMN04487909_11383</name>
</gene>
<dbReference type="PANTHER" id="PTHR42791:SF1">
    <property type="entry name" value="N-ACETYLTRANSFERASE DOMAIN-CONTAINING PROTEIN"/>
    <property type="match status" value="1"/>
</dbReference>
<name>A0A1G8RPK6_ANEMI</name>
<dbReference type="Gene3D" id="3.40.630.30">
    <property type="match status" value="1"/>
</dbReference>
<feature type="domain" description="N-acetyltransferase" evidence="1">
    <location>
        <begin position="49"/>
        <end position="206"/>
    </location>
</feature>
<dbReference type="GO" id="GO:0016747">
    <property type="term" value="F:acyltransferase activity, transferring groups other than amino-acyl groups"/>
    <property type="evidence" value="ECO:0007669"/>
    <property type="project" value="InterPro"/>
</dbReference>
<dbReference type="CDD" id="cd04301">
    <property type="entry name" value="NAT_SF"/>
    <property type="match status" value="1"/>
</dbReference>
<keyword evidence="2" id="KW-0808">Transferase</keyword>
<reference evidence="2 3" key="1">
    <citation type="submission" date="2016-10" db="EMBL/GenBank/DDBJ databases">
        <authorList>
            <person name="de Groot N.N."/>
        </authorList>
    </citation>
    <scope>NUCLEOTIDE SEQUENCE [LARGE SCALE GENOMIC DNA]</scope>
    <source>
        <strain evidence="2 3">DSM 2895</strain>
    </source>
</reference>
<dbReference type="SUPFAM" id="SSF55729">
    <property type="entry name" value="Acyl-CoA N-acyltransferases (Nat)"/>
    <property type="match status" value="1"/>
</dbReference>
<dbReference type="InterPro" id="IPR016181">
    <property type="entry name" value="Acyl_CoA_acyltransferase"/>
</dbReference>
<dbReference type="Pfam" id="PF00583">
    <property type="entry name" value="Acetyltransf_1"/>
    <property type="match status" value="1"/>
</dbReference>
<dbReference type="InterPro" id="IPR052523">
    <property type="entry name" value="Trichothecene_AcTrans"/>
</dbReference>
<evidence type="ECO:0000313" key="3">
    <source>
        <dbReference type="Proteomes" id="UP000182836"/>
    </source>
</evidence>
<organism evidence="2 3">
    <name type="scientific">Aneurinibacillus migulanus</name>
    <name type="common">Bacillus migulanus</name>
    <dbReference type="NCBI Taxonomy" id="47500"/>
    <lineage>
        <taxon>Bacteria</taxon>
        <taxon>Bacillati</taxon>
        <taxon>Bacillota</taxon>
        <taxon>Bacilli</taxon>
        <taxon>Bacillales</taxon>
        <taxon>Paenibacillaceae</taxon>
        <taxon>Aneurinibacillus group</taxon>
        <taxon>Aneurinibacillus</taxon>
    </lineage>
</organism>
<evidence type="ECO:0000313" key="2">
    <source>
        <dbReference type="EMBL" id="SDJ18886.1"/>
    </source>
</evidence>
<accession>A0A1G8RPK6</accession>
<sequence length="225" mass="26197">MDRKDIHKAAKVLAEGFMDDPLYEYILPDRSTRLDVLKIFFQNYVTMLYDYSDLYTTSDSLEAVALVFRSKKVNSSPLTKCKDLSAILFTIVKSSKICRYIGIKQFLRGIFILRSMSSAWLSIVGEREYIHLDMLVVQQKYRGQGFVTKVMKPLLDECKKRNIICTLETQNISNIKLYEHYNFKIVDVIKLPNSHLEQYCMVYQLSKSNFLSRNVLDDKASPRSL</sequence>
<protein>
    <submittedName>
        <fullName evidence="2">Acetyltransferase (GNAT) domain-containing protein</fullName>
    </submittedName>
</protein>